<proteinExistence type="predicted"/>
<organism evidence="2 3">
    <name type="scientific">Liquidambar formosana</name>
    <name type="common">Formosan gum</name>
    <dbReference type="NCBI Taxonomy" id="63359"/>
    <lineage>
        <taxon>Eukaryota</taxon>
        <taxon>Viridiplantae</taxon>
        <taxon>Streptophyta</taxon>
        <taxon>Embryophyta</taxon>
        <taxon>Tracheophyta</taxon>
        <taxon>Spermatophyta</taxon>
        <taxon>Magnoliopsida</taxon>
        <taxon>eudicotyledons</taxon>
        <taxon>Gunneridae</taxon>
        <taxon>Pentapetalae</taxon>
        <taxon>Saxifragales</taxon>
        <taxon>Altingiaceae</taxon>
        <taxon>Liquidambar</taxon>
    </lineage>
</organism>
<feature type="region of interest" description="Disordered" evidence="1">
    <location>
        <begin position="1"/>
        <end position="35"/>
    </location>
</feature>
<evidence type="ECO:0000313" key="3">
    <source>
        <dbReference type="Proteomes" id="UP001415857"/>
    </source>
</evidence>
<name>A0AAP0RS51_LIQFO</name>
<feature type="compositionally biased region" description="Low complexity" evidence="1">
    <location>
        <begin position="1"/>
        <end position="15"/>
    </location>
</feature>
<feature type="region of interest" description="Disordered" evidence="1">
    <location>
        <begin position="345"/>
        <end position="377"/>
    </location>
</feature>
<protein>
    <submittedName>
        <fullName evidence="2">Uncharacterized protein</fullName>
    </submittedName>
</protein>
<dbReference type="Proteomes" id="UP001415857">
    <property type="component" value="Unassembled WGS sequence"/>
</dbReference>
<comment type="caution">
    <text evidence="2">The sequence shown here is derived from an EMBL/GenBank/DDBJ whole genome shotgun (WGS) entry which is preliminary data.</text>
</comment>
<evidence type="ECO:0000256" key="1">
    <source>
        <dbReference type="SAM" id="MobiDB-lite"/>
    </source>
</evidence>
<gene>
    <name evidence="2" type="ORF">L1049_011449</name>
</gene>
<accession>A0AAP0RS51</accession>
<keyword evidence="3" id="KW-1185">Reference proteome</keyword>
<reference evidence="2 3" key="1">
    <citation type="journal article" date="2024" name="Plant J.">
        <title>Genome sequences and population genomics reveal climatic adaptation and genomic divergence between two closely related sweetgum species.</title>
        <authorList>
            <person name="Xu W.Q."/>
            <person name="Ren C.Q."/>
            <person name="Zhang X.Y."/>
            <person name="Comes H.P."/>
            <person name="Liu X.H."/>
            <person name="Li Y.G."/>
            <person name="Kettle C.J."/>
            <person name="Jalonen R."/>
            <person name="Gaisberger H."/>
            <person name="Ma Y.Z."/>
            <person name="Qiu Y.X."/>
        </authorList>
    </citation>
    <scope>NUCLEOTIDE SEQUENCE [LARGE SCALE GENOMIC DNA]</scope>
    <source>
        <strain evidence="2">Hangzhou</strain>
    </source>
</reference>
<dbReference type="PANTHER" id="PTHR34958">
    <property type="entry name" value="CONDITIONAL LOSS-OF-GROWTH 1"/>
    <property type="match status" value="1"/>
</dbReference>
<sequence>MSTSFSPSRSPSSTRLQLGAVSRLRSSSLKKPPEPLRRAVADCLSSSSSSLSSLHGSPSAVVSEALRTLRDYLASPTTMDLAYTVILEHTLAERERSPAVVTRCVSLLKRYLLRYKPSEETLHQINRFCVNIIAECDISPNRRLSPWSRSLNQQSGASTTSTNISPLPVSSFASGAFVKSLNYVRSLVAQHLPKRSFQTAAFAGAPSTSRQSLPTLSSLLSKSFNTQLSPVNSGESSEKKDASILSVANISNFEKNDGTEDHEYIALDVLKWRWPGEQQSSLLSTESDRVGNPQDMSTHSFLEVGAAALLVGDIEAKMKGQPWRHSGTADLPYLDQLLQPSSVTTATNSASSRPHLRAITASKRTKPGPHKIWEDSPESTFRPRARRLFHYRHYSEQQPLRLNPAEVCEVIAAVCSETSSPNPNMMTVSSRLNNNSGKPTMDVAVSVLIKLVIDMYVLDSGTAAPLTLSMLEEMLSSPRLASRVRAFDLILNLGVHAHLLEPMITNDTSTIEEEYCQESYFENEAQLATQGERKTESIKKLGASSAIDKFESWILSILYEILLLLVQIEEKEESVWASALSCLLYFVCDRGKIWKNRLKGLDIRVVKVLLEISRKNSWAEVVHCKLICMLTNMFYQVSDAPNKAVSSTPVFLIDQIDLIGGIEFIFLEYSLANSREERRNLYLVLFDYVLHQINETCIATGVSEYGDDEIQSLASLLTRADAPEAFYISVKLGLEGIVEILRGSISAALSRYPNSERLNMLLEKITGKFDTIISAFTHLDKEFFHMMQITKSHKFLKRIEDGVLELSDGMKVKLSWATLHSLLHSERIAYRQNGYIWLGDLLIAEISEGKDIQSNITNLQQKISRAAVLDSSLASDVPLPIWLMCRLLKSKHNIIRWGFLFVLERLLMRCKCLLDENKQHSISIEVVAPIERDSRLEKANAVIDIMSSALSLVFQINETDRMNILKMCEILFSQLCLKVPLETAMPFEDVMHNSKVFSCTDENKKVNAGENFPEQENCHWDDLEDIDGRFRYSDSSPLIFETASMAALLLQGQAIVPMQLVARVPAALFYWPLIQLAGAATDNIALGVAVGSKGRGNLPGATSDIRATLLLLLIGKCTADPAAFEEVGGEDFFRVLLDDTDSRVAYYSSAFLLKRMMTEEPEKYQRMLQSLVFRAQQSNNEKLLENPYLQMRGILQLSNDLGTGL</sequence>
<dbReference type="EMBL" id="JBBPBK010000006">
    <property type="protein sequence ID" value="KAK9283213.1"/>
    <property type="molecule type" value="Genomic_DNA"/>
</dbReference>
<dbReference type="AlphaFoldDB" id="A0AAP0RS51"/>
<evidence type="ECO:0000313" key="2">
    <source>
        <dbReference type="EMBL" id="KAK9283213.1"/>
    </source>
</evidence>
<dbReference type="PANTHER" id="PTHR34958:SF1">
    <property type="entry name" value="ARMADILLO-LIKE HELICAL DOMAIN-CONTAINING PROTEIN"/>
    <property type="match status" value="1"/>
</dbReference>